<dbReference type="AlphaFoldDB" id="A0A396AJQ1"/>
<comment type="caution">
    <text evidence="1">The sequence shown here is derived from an EMBL/GenBank/DDBJ whole genome shotgun (WGS) entry which is preliminary data.</text>
</comment>
<dbReference type="Proteomes" id="UP000266391">
    <property type="component" value="Unassembled WGS sequence"/>
</dbReference>
<proteinExistence type="predicted"/>
<accession>A0A396AJQ1</accession>
<protein>
    <submittedName>
        <fullName evidence="1">Uncharacterized protein</fullName>
    </submittedName>
</protein>
<organism evidence="1 2">
    <name type="scientific">Roseburia inulinivorans</name>
    <dbReference type="NCBI Taxonomy" id="360807"/>
    <lineage>
        <taxon>Bacteria</taxon>
        <taxon>Bacillati</taxon>
        <taxon>Bacillota</taxon>
        <taxon>Clostridia</taxon>
        <taxon>Lachnospirales</taxon>
        <taxon>Lachnospiraceae</taxon>
        <taxon>Roseburia</taxon>
    </lineage>
</organism>
<gene>
    <name evidence="1" type="ORF">DW813_00915</name>
</gene>
<evidence type="ECO:0000313" key="2">
    <source>
        <dbReference type="Proteomes" id="UP000266391"/>
    </source>
</evidence>
<reference evidence="1 2" key="1">
    <citation type="submission" date="2018-08" db="EMBL/GenBank/DDBJ databases">
        <title>A genome reference for cultivated species of the human gut microbiota.</title>
        <authorList>
            <person name="Zou Y."/>
            <person name="Xue W."/>
            <person name="Luo G."/>
        </authorList>
    </citation>
    <scope>NUCLEOTIDE SEQUENCE [LARGE SCALE GENOMIC DNA]</scope>
    <source>
        <strain evidence="1 2">AM32-8LB</strain>
    </source>
</reference>
<evidence type="ECO:0000313" key="1">
    <source>
        <dbReference type="EMBL" id="RHD06460.1"/>
    </source>
</evidence>
<name>A0A396AJQ1_9FIRM</name>
<dbReference type="EMBL" id="QSIQ01000001">
    <property type="protein sequence ID" value="RHD06460.1"/>
    <property type="molecule type" value="Genomic_DNA"/>
</dbReference>
<sequence>MGRRLKTIYVKVYSAQKATEYAKNLYEILMDCTPVIADLCLKKAEVRTETVLVKYISNKRTDGMRCDIPCGFGELGKIMADMKTYKEINDGKELVDFIIKEESGK</sequence>